<protein>
    <recommendedName>
        <fullName evidence="3">Reverse transcriptase Ty1/copia-type domain-containing protein</fullName>
    </recommendedName>
</protein>
<sequence length="120" mass="13569">MRELCSTESEYIAEALAMQEAVWLSQLPTEIGLPGFLQKPICIYADNNGAIALASNPEFHVNTKHIAIRYHRLREEVAAGNVKFIKIPTAEMAADGFTKPLNKVMFRRWIVQMGLMTYKV</sequence>
<dbReference type="PANTHER" id="PTHR11439:SF467">
    <property type="entry name" value="INTEGRASE CATALYTIC DOMAIN-CONTAINING PROTEIN"/>
    <property type="match status" value="1"/>
</dbReference>
<dbReference type="CDD" id="cd09272">
    <property type="entry name" value="RNase_HI_RT_Ty1"/>
    <property type="match status" value="1"/>
</dbReference>
<evidence type="ECO:0000313" key="1">
    <source>
        <dbReference type="EMBL" id="KOS36090.1"/>
    </source>
</evidence>
<evidence type="ECO:0000313" key="2">
    <source>
        <dbReference type="Proteomes" id="UP000037696"/>
    </source>
</evidence>
<dbReference type="PANTHER" id="PTHR11439">
    <property type="entry name" value="GAG-POL-RELATED RETROTRANSPOSON"/>
    <property type="match status" value="1"/>
</dbReference>
<accession>A0A0M8NXC4</accession>
<name>A0A0M8NXC4_9EURO</name>
<keyword evidence="2" id="KW-1185">Reference proteome</keyword>
<dbReference type="OrthoDB" id="3799035at2759"/>
<dbReference type="EMBL" id="LHQQ01000879">
    <property type="protein sequence ID" value="KOS36090.1"/>
    <property type="molecule type" value="Genomic_DNA"/>
</dbReference>
<organism evidence="1 2">
    <name type="scientific">Penicillium nordicum</name>
    <dbReference type="NCBI Taxonomy" id="229535"/>
    <lineage>
        <taxon>Eukaryota</taxon>
        <taxon>Fungi</taxon>
        <taxon>Dikarya</taxon>
        <taxon>Ascomycota</taxon>
        <taxon>Pezizomycotina</taxon>
        <taxon>Eurotiomycetes</taxon>
        <taxon>Eurotiomycetidae</taxon>
        <taxon>Eurotiales</taxon>
        <taxon>Aspergillaceae</taxon>
        <taxon>Penicillium</taxon>
    </lineage>
</organism>
<reference evidence="1 2" key="1">
    <citation type="submission" date="2015-08" db="EMBL/GenBank/DDBJ databases">
        <title>Genome sequencing of Penicillium nordicum.</title>
        <authorList>
            <person name="Nguyen H.D."/>
            <person name="Seifert K.A."/>
        </authorList>
    </citation>
    <scope>NUCLEOTIDE SEQUENCE [LARGE SCALE GENOMIC DNA]</scope>
    <source>
        <strain evidence="1 2">DAOMC 185683</strain>
    </source>
</reference>
<proteinExistence type="predicted"/>
<dbReference type="AlphaFoldDB" id="A0A0M8NXC4"/>
<evidence type="ECO:0008006" key="3">
    <source>
        <dbReference type="Google" id="ProtNLM"/>
    </source>
</evidence>
<comment type="caution">
    <text evidence="1">The sequence shown here is derived from an EMBL/GenBank/DDBJ whole genome shotgun (WGS) entry which is preliminary data.</text>
</comment>
<gene>
    <name evidence="1" type="ORF">ACN38_g13222</name>
</gene>
<dbReference type="STRING" id="229535.A0A0M8NXC4"/>
<dbReference type="Proteomes" id="UP000037696">
    <property type="component" value="Unassembled WGS sequence"/>
</dbReference>